<protein>
    <submittedName>
        <fullName evidence="1">Uncharacterized protein</fullName>
    </submittedName>
</protein>
<accession>A0AAD1KC90</accession>
<dbReference type="EMBL" id="AP024613">
    <property type="protein sequence ID" value="BCV46808.1"/>
    <property type="molecule type" value="Genomic_DNA"/>
</dbReference>
<dbReference type="Proteomes" id="UP000825078">
    <property type="component" value="Chromosome"/>
</dbReference>
<proteinExistence type="predicted"/>
<reference evidence="1" key="1">
    <citation type="submission" date="2021-05" db="EMBL/GenBank/DDBJ databases">
        <title>Molecular characterization for Shewanella algae harboring chromosomal blaOXA-55-like strains isolated from clinical and environment sample.</title>
        <authorList>
            <person name="Ohama Y."/>
            <person name="Aoki K."/>
            <person name="Harada S."/>
            <person name="Moriya K."/>
            <person name="Ishii Y."/>
            <person name="Tateda K."/>
        </authorList>
    </citation>
    <scope>NUCLEOTIDE SEQUENCE</scope>
    <source>
        <strain evidence="1">TUM17379</strain>
    </source>
</reference>
<gene>
    <name evidence="1" type="ORF">TUM17379_38260</name>
</gene>
<evidence type="ECO:0000313" key="2">
    <source>
        <dbReference type="Proteomes" id="UP000825078"/>
    </source>
</evidence>
<dbReference type="RefSeq" id="WP_208147831.1">
    <property type="nucleotide sequence ID" value="NZ_AP024613.1"/>
</dbReference>
<dbReference type="AlphaFoldDB" id="A0AAD1KC90"/>
<organism evidence="1 2">
    <name type="scientific">Shewanella algae</name>
    <dbReference type="NCBI Taxonomy" id="38313"/>
    <lineage>
        <taxon>Bacteria</taxon>
        <taxon>Pseudomonadati</taxon>
        <taxon>Pseudomonadota</taxon>
        <taxon>Gammaproteobacteria</taxon>
        <taxon>Alteromonadales</taxon>
        <taxon>Shewanellaceae</taxon>
        <taxon>Shewanella</taxon>
    </lineage>
</organism>
<sequence>MDLDNIPNTKSLVSQEAIRFTGHKPYIKTFYDLLRSEYEFAEPIPIESGERVELSPEPIVRPHQDSLETNFDMPELPSSISVPIDEQTLYHIHLGDDFELSALVHSSTGIERKLMYRKSQIASRKALQALRDIHSELNTSQIFAICPKCHLLVAASLSGHESRASASDCEEHFVQPYDVSQMDRVTDRKKGKVWARKTAHGIEIYLSEVIWPHPHEWAYRDRLIQVLPKDTVPALVREVKSAIYHQSKSSRVCGQCGYTDDAAFFFNEDTCHECATKVYAVRY</sequence>
<evidence type="ECO:0000313" key="1">
    <source>
        <dbReference type="EMBL" id="BCV46808.1"/>
    </source>
</evidence>
<name>A0AAD1KC90_9GAMM</name>